<name>X1GQ07_9ZZZZ</name>
<dbReference type="AlphaFoldDB" id="X1GQ07"/>
<accession>X1GQ07</accession>
<protein>
    <submittedName>
        <fullName evidence="1">Uncharacterized protein</fullName>
    </submittedName>
</protein>
<evidence type="ECO:0000313" key="1">
    <source>
        <dbReference type="EMBL" id="GAH43704.1"/>
    </source>
</evidence>
<organism evidence="1">
    <name type="scientific">marine sediment metagenome</name>
    <dbReference type="NCBI Taxonomy" id="412755"/>
    <lineage>
        <taxon>unclassified sequences</taxon>
        <taxon>metagenomes</taxon>
        <taxon>ecological metagenomes</taxon>
    </lineage>
</organism>
<reference evidence="1" key="1">
    <citation type="journal article" date="2014" name="Front. Microbiol.">
        <title>High frequency of phylogenetically diverse reductive dehalogenase-homologous genes in deep subseafloor sedimentary metagenomes.</title>
        <authorList>
            <person name="Kawai M."/>
            <person name="Futagami T."/>
            <person name="Toyoda A."/>
            <person name="Takaki Y."/>
            <person name="Nishi S."/>
            <person name="Hori S."/>
            <person name="Arai W."/>
            <person name="Tsubouchi T."/>
            <person name="Morono Y."/>
            <person name="Uchiyama I."/>
            <person name="Ito T."/>
            <person name="Fujiyama A."/>
            <person name="Inagaki F."/>
            <person name="Takami H."/>
        </authorList>
    </citation>
    <scope>NUCLEOTIDE SEQUENCE</scope>
    <source>
        <strain evidence="1">Expedition CK06-06</strain>
    </source>
</reference>
<feature type="non-terminal residue" evidence="1">
    <location>
        <position position="1"/>
    </location>
</feature>
<comment type="caution">
    <text evidence="1">The sequence shown here is derived from an EMBL/GenBank/DDBJ whole genome shotgun (WGS) entry which is preliminary data.</text>
</comment>
<gene>
    <name evidence="1" type="ORF">S03H2_11716</name>
</gene>
<dbReference type="EMBL" id="BARU01005968">
    <property type="protein sequence ID" value="GAH43704.1"/>
    <property type="molecule type" value="Genomic_DNA"/>
</dbReference>
<sequence>RVPDEYIAIAAVCPIGRQAYDCTEAAFKFPIAAVRKSWFGDII</sequence>
<proteinExistence type="predicted"/>